<evidence type="ECO:0000313" key="3">
    <source>
        <dbReference type="EMBL" id="SFF01820.1"/>
    </source>
</evidence>
<dbReference type="InterPro" id="IPR006311">
    <property type="entry name" value="TAT_signal"/>
</dbReference>
<evidence type="ECO:0000256" key="2">
    <source>
        <dbReference type="SAM" id="SignalP"/>
    </source>
</evidence>
<dbReference type="EMBL" id="FONX01000010">
    <property type="protein sequence ID" value="SFF01820.1"/>
    <property type="molecule type" value="Genomic_DNA"/>
</dbReference>
<sequence length="359" mass="36930">MAPNALPPSRSAIAAAMPTRRHALALAAGTIATAAAATLAGLLPTPAHAQQPAAADAATVAAWPAKPIRWVVPFPPGGAMDVIARTLGERAGRALGQPFVIENRPGAGGNIGADAVAKAPADGYTIMITSIGMATNKALYAKLSYDPVKDFAPVSLLAVVPNVLVVNARSPDKTVADVIAHARRDPGKLTYASAGNGTSIHLAGEVFASMAQLNLLHVPYKGSGPAMTDMLGGQVDLMFDSITSAAPHIQSGKLRALGVTSARRSATLPGVPTIAEAGVPGYEVSPWFAVFAPAGTPAPIVQKINAALLDAMKQPETQARFEAIGAEPIGSTPAQLAAHLDKELARWGKLIKERNIRMD</sequence>
<dbReference type="AlphaFoldDB" id="A0A1I2FBA9"/>
<dbReference type="SUPFAM" id="SSF53850">
    <property type="entry name" value="Periplasmic binding protein-like II"/>
    <property type="match status" value="1"/>
</dbReference>
<dbReference type="Gene3D" id="3.40.190.150">
    <property type="entry name" value="Bordetella uptake gene, domain 1"/>
    <property type="match status" value="1"/>
</dbReference>
<comment type="similarity">
    <text evidence="1">Belongs to the UPF0065 (bug) family.</text>
</comment>
<dbReference type="PANTHER" id="PTHR42928:SF5">
    <property type="entry name" value="BLR1237 PROTEIN"/>
    <property type="match status" value="1"/>
</dbReference>
<feature type="chain" id="PRO_5011572152" evidence="2">
    <location>
        <begin position="50"/>
        <end position="359"/>
    </location>
</feature>
<dbReference type="STRING" id="1177982.SAMN04489711_1105"/>
<reference evidence="4" key="1">
    <citation type="submission" date="2016-10" db="EMBL/GenBank/DDBJ databases">
        <authorList>
            <person name="Varghese N."/>
            <person name="Submissions S."/>
        </authorList>
    </citation>
    <scope>NUCLEOTIDE SEQUENCE [LARGE SCALE GENOMIC DNA]</scope>
    <source>
        <strain evidence="4">DSM 27981</strain>
    </source>
</reference>
<dbReference type="PANTHER" id="PTHR42928">
    <property type="entry name" value="TRICARBOXYLATE-BINDING PROTEIN"/>
    <property type="match status" value="1"/>
</dbReference>
<dbReference type="Proteomes" id="UP000199119">
    <property type="component" value="Unassembled WGS sequence"/>
</dbReference>
<accession>A0A1I2FBA9</accession>
<keyword evidence="2" id="KW-0732">Signal</keyword>
<dbReference type="PROSITE" id="PS51318">
    <property type="entry name" value="TAT"/>
    <property type="match status" value="1"/>
</dbReference>
<feature type="signal peptide" evidence="2">
    <location>
        <begin position="1"/>
        <end position="49"/>
    </location>
</feature>
<dbReference type="Gene3D" id="3.40.190.10">
    <property type="entry name" value="Periplasmic binding protein-like II"/>
    <property type="match status" value="1"/>
</dbReference>
<name>A0A1I2FBA9_9BURK</name>
<protein>
    <submittedName>
        <fullName evidence="3">Tripartite-type tricarboxylate transporter, receptor component TctC</fullName>
    </submittedName>
</protein>
<gene>
    <name evidence="3" type="ORF">SAMN04489711_1105</name>
</gene>
<proteinExistence type="inferred from homology"/>
<dbReference type="InterPro" id="IPR042100">
    <property type="entry name" value="Bug_dom1"/>
</dbReference>
<organism evidence="3 4">
    <name type="scientific">Paracidovorax wautersii</name>
    <dbReference type="NCBI Taxonomy" id="1177982"/>
    <lineage>
        <taxon>Bacteria</taxon>
        <taxon>Pseudomonadati</taxon>
        <taxon>Pseudomonadota</taxon>
        <taxon>Betaproteobacteria</taxon>
        <taxon>Burkholderiales</taxon>
        <taxon>Comamonadaceae</taxon>
        <taxon>Paracidovorax</taxon>
    </lineage>
</organism>
<dbReference type="CDD" id="cd13578">
    <property type="entry name" value="PBP2_Bug27"/>
    <property type="match status" value="1"/>
</dbReference>
<keyword evidence="3" id="KW-0675">Receptor</keyword>
<dbReference type="InterPro" id="IPR005064">
    <property type="entry name" value="BUG"/>
</dbReference>
<dbReference type="Pfam" id="PF03401">
    <property type="entry name" value="TctC"/>
    <property type="match status" value="1"/>
</dbReference>
<keyword evidence="4" id="KW-1185">Reference proteome</keyword>
<evidence type="ECO:0000256" key="1">
    <source>
        <dbReference type="ARBA" id="ARBA00006987"/>
    </source>
</evidence>
<dbReference type="PIRSF" id="PIRSF017082">
    <property type="entry name" value="YflP"/>
    <property type="match status" value="1"/>
</dbReference>
<evidence type="ECO:0000313" key="4">
    <source>
        <dbReference type="Proteomes" id="UP000199119"/>
    </source>
</evidence>